<evidence type="ECO:0000256" key="7">
    <source>
        <dbReference type="PROSITE-ProRule" id="PRU10015"/>
    </source>
</evidence>
<keyword evidence="1" id="KW-0004">4Fe-4S</keyword>
<dbReference type="SUPFAM" id="SSF53335">
    <property type="entry name" value="S-adenosyl-L-methionine-dependent methyltransferases"/>
    <property type="match status" value="1"/>
</dbReference>
<dbReference type="AlphaFoldDB" id="A0A7L9RS80"/>
<comment type="similarity">
    <text evidence="6">Belongs to the class I-like SAM-binding methyltransferase superfamily. RNA M5U methyltransferase family.</text>
</comment>
<feature type="binding site" evidence="6">
    <location>
        <position position="312"/>
    </location>
    <ligand>
        <name>S-adenosyl-L-methionine</name>
        <dbReference type="ChEBI" id="CHEBI:59789"/>
    </ligand>
</feature>
<dbReference type="PROSITE" id="PS51687">
    <property type="entry name" value="SAM_MT_RNA_M5U"/>
    <property type="match status" value="1"/>
</dbReference>
<sequence length="429" mass="48526">MAEHLYGTCKIEKLTTQGVGKGISEHGSIFVPFVLPGEQIDYERFMKHPNSKREQPKFFLKNIQTTSSNRADPVCAHFTQCGGCLLQHLNDKLYSAFKRSLIVEPFIEHQLDASCIEDVVVLPAGERRRANFEVVKKNDQVFLGFHRWRSHQIINLHECHTVDSKIATLFEPLRQLFLQIMIEYQKATVYLIVTAVGVDVSMDIHRDALQPNSLELLESFAKDQNLVRLIVRENRKRMTVYEREKPYVLFDGVKVDVEPSSFLQASDRADQVLTGLVMAVLPEKPHKIVDLFCGRGTFTFPLSNKGPVDGFECDVPALQALQTAADREQRDIKTFKRNLFDDPLSASELKAYDVAVIDPPRAGALAQVQQLAESKIPLIAYISCGPESFARDAKILIEEGGYELEKVIPVDQFTWSPHLEVVGLFQKKA</sequence>
<evidence type="ECO:0000313" key="9">
    <source>
        <dbReference type="Proteomes" id="UP000594001"/>
    </source>
</evidence>
<accession>A0A7L9RS80</accession>
<dbReference type="GO" id="GO:0070475">
    <property type="term" value="P:rRNA base methylation"/>
    <property type="evidence" value="ECO:0007669"/>
    <property type="project" value="TreeGrafter"/>
</dbReference>
<keyword evidence="1" id="KW-0479">Metal-binding</keyword>
<feature type="active site" description="Nucleophile" evidence="6">
    <location>
        <position position="384"/>
    </location>
</feature>
<dbReference type="KEGG" id="pbal:CPBP_00223"/>
<gene>
    <name evidence="8" type="primary">rlmD</name>
    <name evidence="8" type="ORF">CPBP_00223</name>
</gene>
<dbReference type="InterPro" id="IPR030390">
    <property type="entry name" value="MeTrfase_TrmA_AS"/>
</dbReference>
<dbReference type="PANTHER" id="PTHR11061">
    <property type="entry name" value="RNA M5U METHYLTRANSFERASE"/>
    <property type="match status" value="1"/>
</dbReference>
<dbReference type="Proteomes" id="UP000594001">
    <property type="component" value="Chromosome"/>
</dbReference>
<feature type="binding site" evidence="6">
    <location>
        <position position="358"/>
    </location>
    <ligand>
        <name>S-adenosyl-L-methionine</name>
        <dbReference type="ChEBI" id="CHEBI:59789"/>
    </ligand>
</feature>
<feature type="active site" evidence="7">
    <location>
        <position position="384"/>
    </location>
</feature>
<evidence type="ECO:0000256" key="2">
    <source>
        <dbReference type="ARBA" id="ARBA00022603"/>
    </source>
</evidence>
<keyword evidence="3 6" id="KW-0808">Transferase</keyword>
<organism evidence="8 9">
    <name type="scientific">Candidatus Bodocaedibacter vickermanii</name>
    <dbReference type="NCBI Taxonomy" id="2741701"/>
    <lineage>
        <taxon>Bacteria</taxon>
        <taxon>Pseudomonadati</taxon>
        <taxon>Pseudomonadota</taxon>
        <taxon>Alphaproteobacteria</taxon>
        <taxon>Holosporales</taxon>
        <taxon>Candidatus Paracaedibacteraceae</taxon>
        <taxon>Candidatus Bodocaedibacter</taxon>
    </lineage>
</organism>
<dbReference type="Gene3D" id="2.40.50.140">
    <property type="entry name" value="Nucleic acid-binding proteins"/>
    <property type="match status" value="1"/>
</dbReference>
<evidence type="ECO:0000256" key="6">
    <source>
        <dbReference type="PROSITE-ProRule" id="PRU01024"/>
    </source>
</evidence>
<proteinExistence type="inferred from homology"/>
<feature type="binding site" evidence="6">
    <location>
        <position position="264"/>
    </location>
    <ligand>
        <name>S-adenosyl-L-methionine</name>
        <dbReference type="ChEBI" id="CHEBI:59789"/>
    </ligand>
</feature>
<dbReference type="RefSeq" id="WP_350332221.1">
    <property type="nucleotide sequence ID" value="NZ_CP054719.1"/>
</dbReference>
<dbReference type="CDD" id="cd02440">
    <property type="entry name" value="AdoMet_MTases"/>
    <property type="match status" value="1"/>
</dbReference>
<evidence type="ECO:0000313" key="8">
    <source>
        <dbReference type="EMBL" id="QOL19467.1"/>
    </source>
</evidence>
<dbReference type="Gene3D" id="2.40.50.1070">
    <property type="match status" value="1"/>
</dbReference>
<feature type="binding site" evidence="6">
    <location>
        <position position="292"/>
    </location>
    <ligand>
        <name>S-adenosyl-L-methionine</name>
        <dbReference type="ChEBI" id="CHEBI:59789"/>
    </ligand>
</feature>
<dbReference type="Gene3D" id="3.40.50.150">
    <property type="entry name" value="Vaccinia Virus protein VP39"/>
    <property type="match status" value="1"/>
</dbReference>
<dbReference type="Pfam" id="PF05958">
    <property type="entry name" value="tRNA_U5-meth_tr"/>
    <property type="match status" value="2"/>
</dbReference>
<keyword evidence="2 6" id="KW-0489">Methyltransferase</keyword>
<dbReference type="PROSITE" id="PS01230">
    <property type="entry name" value="TRMA_1"/>
    <property type="match status" value="1"/>
</dbReference>
<keyword evidence="1" id="KW-0408">Iron</keyword>
<keyword evidence="5" id="KW-0411">Iron-sulfur</keyword>
<dbReference type="InterPro" id="IPR010280">
    <property type="entry name" value="U5_MeTrfase_fam"/>
</dbReference>
<keyword evidence="9" id="KW-1185">Reference proteome</keyword>
<keyword evidence="4 6" id="KW-0949">S-adenosyl-L-methionine</keyword>
<name>A0A7L9RS80_9PROT</name>
<dbReference type="InterPro" id="IPR029063">
    <property type="entry name" value="SAM-dependent_MTases_sf"/>
</dbReference>
<protein>
    <submittedName>
        <fullName evidence="8">23S rRNA (Uracil(1939)-C(5))-methyltransferase RlmD</fullName>
        <ecNumber evidence="8">2.1.1.190</ecNumber>
    </submittedName>
</protein>
<evidence type="ECO:0000256" key="1">
    <source>
        <dbReference type="ARBA" id="ARBA00022485"/>
    </source>
</evidence>
<dbReference type="EMBL" id="CP054719">
    <property type="protein sequence ID" value="QOL19467.1"/>
    <property type="molecule type" value="Genomic_DNA"/>
</dbReference>
<reference evidence="8 9" key="1">
    <citation type="submission" date="2020-06" db="EMBL/GenBank/DDBJ databases">
        <title>The endosymbiont of the kinetoplastid Bodo saltans is a Paracaedibacter-like alpha-proteobacterium possessing a putative toxin-antitoxin system.</title>
        <authorList>
            <person name="Midha S."/>
            <person name="Rigden D.J."/>
            <person name="Siozios S."/>
            <person name="Hurst G.D.D."/>
            <person name="Jackson A.P."/>
        </authorList>
    </citation>
    <scope>NUCLEOTIDE SEQUENCE [LARGE SCALE GENOMIC DNA]</scope>
    <source>
        <strain evidence="8">Lake Konstanz</strain>
    </source>
</reference>
<dbReference type="EC" id="2.1.1.190" evidence="8"/>
<dbReference type="GO" id="GO:0051539">
    <property type="term" value="F:4 iron, 4 sulfur cluster binding"/>
    <property type="evidence" value="ECO:0007669"/>
    <property type="project" value="UniProtKB-KW"/>
</dbReference>
<dbReference type="InterPro" id="IPR012340">
    <property type="entry name" value="NA-bd_OB-fold"/>
</dbReference>
<dbReference type="GO" id="GO:0070041">
    <property type="term" value="F:rRNA (uridine-C5-)-methyltransferase activity"/>
    <property type="evidence" value="ECO:0007669"/>
    <property type="project" value="TreeGrafter"/>
</dbReference>
<evidence type="ECO:0000256" key="3">
    <source>
        <dbReference type="ARBA" id="ARBA00022679"/>
    </source>
</evidence>
<dbReference type="PANTHER" id="PTHR11061:SF49">
    <property type="entry name" value="23S RRNA (URACIL(1939)-C(5))-METHYLTRANSFERASE RLMD"/>
    <property type="match status" value="1"/>
</dbReference>
<evidence type="ECO:0000256" key="4">
    <source>
        <dbReference type="ARBA" id="ARBA00022691"/>
    </source>
</evidence>
<evidence type="ECO:0000256" key="5">
    <source>
        <dbReference type="ARBA" id="ARBA00023014"/>
    </source>
</evidence>